<protein>
    <recommendedName>
        <fullName evidence="5">Secreted protein</fullName>
    </recommendedName>
</protein>
<dbReference type="RefSeq" id="WP_209345268.1">
    <property type="nucleotide sequence ID" value="NZ_JAGIQL010000223.1"/>
</dbReference>
<keyword evidence="2" id="KW-1133">Transmembrane helix</keyword>
<keyword evidence="2" id="KW-0472">Membrane</keyword>
<keyword evidence="4" id="KW-1185">Reference proteome</keyword>
<feature type="region of interest" description="Disordered" evidence="1">
    <location>
        <begin position="196"/>
        <end position="219"/>
    </location>
</feature>
<dbReference type="EMBL" id="JAGIQL010000223">
    <property type="protein sequence ID" value="MBP0461719.1"/>
    <property type="molecule type" value="Genomic_DNA"/>
</dbReference>
<organism evidence="3 4">
    <name type="scientific">Streptomyces montanisoli</name>
    <dbReference type="NCBI Taxonomy" id="2798581"/>
    <lineage>
        <taxon>Bacteria</taxon>
        <taxon>Bacillati</taxon>
        <taxon>Actinomycetota</taxon>
        <taxon>Actinomycetes</taxon>
        <taxon>Kitasatosporales</taxon>
        <taxon>Streptomycetaceae</taxon>
        <taxon>Streptomyces</taxon>
    </lineage>
</organism>
<evidence type="ECO:0000313" key="4">
    <source>
        <dbReference type="Proteomes" id="UP000670475"/>
    </source>
</evidence>
<name>A0A940MI92_9ACTN</name>
<evidence type="ECO:0000256" key="2">
    <source>
        <dbReference type="SAM" id="Phobius"/>
    </source>
</evidence>
<accession>A0A940MI92</accession>
<dbReference type="Proteomes" id="UP000670475">
    <property type="component" value="Unassembled WGS sequence"/>
</dbReference>
<sequence>MSTVLIVIGLIVVCVIVVALVLYAGPRRGRGSGKAGLRRRFGPEYDLALARHGGDATEAEHELRERVQRHGGLRVRPLPAERRERYMSRWAGLQERFVEAPHEAVVQADALVAELAAERGYPVADSPQAHDEQLDALSVHHAHRVGGYRTMHHAAARAATEGGGVDGGVRTEELREAMVGARGLFEQLILADGGGHGGRAAARAGRKDKIAMRPKGSGA</sequence>
<comment type="caution">
    <text evidence="3">The sequence shown here is derived from an EMBL/GenBank/DDBJ whole genome shotgun (WGS) entry which is preliminary data.</text>
</comment>
<keyword evidence="2" id="KW-0812">Transmembrane</keyword>
<proteinExistence type="predicted"/>
<gene>
    <name evidence="3" type="ORF">JFN87_30315</name>
</gene>
<reference evidence="3" key="1">
    <citation type="submission" date="2021-03" db="EMBL/GenBank/DDBJ databases">
        <title>Whole genome sequence of Streptomyces bomunensis MMS17-BM035.</title>
        <authorList>
            <person name="Lee J.H."/>
        </authorList>
    </citation>
    <scope>NUCLEOTIDE SEQUENCE</scope>
    <source>
        <strain evidence="3">MMS17-BM035</strain>
    </source>
</reference>
<evidence type="ECO:0000256" key="1">
    <source>
        <dbReference type="SAM" id="MobiDB-lite"/>
    </source>
</evidence>
<evidence type="ECO:0000313" key="3">
    <source>
        <dbReference type="EMBL" id="MBP0461719.1"/>
    </source>
</evidence>
<dbReference type="AlphaFoldDB" id="A0A940MI92"/>
<feature type="transmembrane region" description="Helical" evidence="2">
    <location>
        <begin position="6"/>
        <end position="24"/>
    </location>
</feature>
<evidence type="ECO:0008006" key="5">
    <source>
        <dbReference type="Google" id="ProtNLM"/>
    </source>
</evidence>